<comment type="subcellular location">
    <subcellularLocation>
        <location evidence="1">Membrane</location>
        <topology evidence="1">Multi-pass membrane protein</topology>
    </subcellularLocation>
</comment>
<dbReference type="Proteomes" id="UP001054945">
    <property type="component" value="Unassembled WGS sequence"/>
</dbReference>
<accession>A0AAV4Y437</accession>
<evidence type="ECO:0000256" key="1">
    <source>
        <dbReference type="ARBA" id="ARBA00004141"/>
    </source>
</evidence>
<evidence type="ECO:0000313" key="6">
    <source>
        <dbReference type="EMBL" id="GIZ01220.1"/>
    </source>
</evidence>
<dbReference type="GO" id="GO:0016020">
    <property type="term" value="C:membrane"/>
    <property type="evidence" value="ECO:0007669"/>
    <property type="project" value="UniProtKB-SubCell"/>
</dbReference>
<reference evidence="6 7" key="1">
    <citation type="submission" date="2021-06" db="EMBL/GenBank/DDBJ databases">
        <title>Caerostris extrusa draft genome.</title>
        <authorList>
            <person name="Kono N."/>
            <person name="Arakawa K."/>
        </authorList>
    </citation>
    <scope>NUCLEOTIDE SEQUENCE [LARGE SCALE GENOMIC DNA]</scope>
</reference>
<dbReference type="SUPFAM" id="SSF63712">
    <property type="entry name" value="Nicotinic receptor ligand binding domain-like"/>
    <property type="match status" value="1"/>
</dbReference>
<feature type="region of interest" description="Disordered" evidence="4">
    <location>
        <begin position="1"/>
        <end position="79"/>
    </location>
</feature>
<feature type="compositionally biased region" description="Polar residues" evidence="4">
    <location>
        <begin position="31"/>
        <end position="46"/>
    </location>
</feature>
<dbReference type="InterPro" id="IPR018000">
    <property type="entry name" value="Neurotransmitter_ion_chnl_CS"/>
</dbReference>
<keyword evidence="2" id="KW-0472">Membrane</keyword>
<feature type="domain" description="Neurotransmitter-gated ion-channel ligand-binding" evidence="5">
    <location>
        <begin position="76"/>
        <end position="231"/>
    </location>
</feature>
<dbReference type="Gene3D" id="2.70.170.10">
    <property type="entry name" value="Neurotransmitter-gated ion-channel ligand-binding domain"/>
    <property type="match status" value="1"/>
</dbReference>
<dbReference type="GO" id="GO:0005230">
    <property type="term" value="F:extracellular ligand-gated monoatomic ion channel activity"/>
    <property type="evidence" value="ECO:0007669"/>
    <property type="project" value="InterPro"/>
</dbReference>
<evidence type="ECO:0000256" key="4">
    <source>
        <dbReference type="SAM" id="MobiDB-lite"/>
    </source>
</evidence>
<dbReference type="EMBL" id="BPLR01001266">
    <property type="protein sequence ID" value="GIZ01220.1"/>
    <property type="molecule type" value="Genomic_DNA"/>
</dbReference>
<keyword evidence="3" id="KW-0813">Transport</keyword>
<proteinExistence type="inferred from homology"/>
<feature type="region of interest" description="Disordered" evidence="4">
    <location>
        <begin position="293"/>
        <end position="325"/>
    </location>
</feature>
<evidence type="ECO:0000256" key="2">
    <source>
        <dbReference type="ARBA" id="ARBA00023136"/>
    </source>
</evidence>
<dbReference type="GO" id="GO:0004888">
    <property type="term" value="F:transmembrane signaling receptor activity"/>
    <property type="evidence" value="ECO:0007669"/>
    <property type="project" value="InterPro"/>
</dbReference>
<dbReference type="PROSITE" id="PS00236">
    <property type="entry name" value="NEUROTR_ION_CHANNEL"/>
    <property type="match status" value="1"/>
</dbReference>
<sequence length="325" mass="37161">MQKVKVVHQSFKATEAMQPFKQRMPEFPKRNPSTTKMDTTNPSGKSQNKRSTSKKIRINRQNASPEGAKENIFPPDYNKQSSPGITGTPIYLFIDLSVLDIDSIDEAKMHFSMQVYVREIWKDSRLNLTCLKPVAFINTDIPNEIVQELWTPNLVFENAKSGELFNVLVPNTFTAVLPNEALFRASRYNLIIGCYMNFMYYPIDVQECYLQISILANTEKRVILRWAHEDEQLKMFFKGVSFGNKIQSLKYELLPPRPYRTKERFNHAQVSSMSTFRAPWWCSCHGHRFGLMSGPSQPGSPSGDVLSDPCDSDDSGSEQPSCHQL</sequence>
<dbReference type="AlphaFoldDB" id="A0AAV4Y437"/>
<dbReference type="InterPro" id="IPR036734">
    <property type="entry name" value="Neur_chan_lig-bd_sf"/>
</dbReference>
<keyword evidence="6" id="KW-0675">Receptor</keyword>
<evidence type="ECO:0000259" key="5">
    <source>
        <dbReference type="Pfam" id="PF02931"/>
    </source>
</evidence>
<comment type="caution">
    <text evidence="6">The sequence shown here is derived from an EMBL/GenBank/DDBJ whole genome shotgun (WGS) entry which is preliminary data.</text>
</comment>
<dbReference type="PRINTS" id="PR00252">
    <property type="entry name" value="NRIONCHANNEL"/>
</dbReference>
<feature type="compositionally biased region" description="Basic residues" evidence="4">
    <location>
        <begin position="47"/>
        <end position="58"/>
    </location>
</feature>
<dbReference type="InterPro" id="IPR006202">
    <property type="entry name" value="Neur_chan_lig-bd"/>
</dbReference>
<comment type="similarity">
    <text evidence="3">Belongs to the ligand-gated ion channel (TC 1.A.9) family.</text>
</comment>
<keyword evidence="3" id="KW-0406">Ion transport</keyword>
<evidence type="ECO:0000313" key="7">
    <source>
        <dbReference type="Proteomes" id="UP001054945"/>
    </source>
</evidence>
<keyword evidence="7" id="KW-1185">Reference proteome</keyword>
<keyword evidence="3" id="KW-0407">Ion channel</keyword>
<feature type="compositionally biased region" description="Low complexity" evidence="4">
    <location>
        <begin position="293"/>
        <end position="303"/>
    </location>
</feature>
<organism evidence="6 7">
    <name type="scientific">Caerostris extrusa</name>
    <name type="common">Bark spider</name>
    <name type="synonym">Caerostris bankana</name>
    <dbReference type="NCBI Taxonomy" id="172846"/>
    <lineage>
        <taxon>Eukaryota</taxon>
        <taxon>Metazoa</taxon>
        <taxon>Ecdysozoa</taxon>
        <taxon>Arthropoda</taxon>
        <taxon>Chelicerata</taxon>
        <taxon>Arachnida</taxon>
        <taxon>Araneae</taxon>
        <taxon>Araneomorphae</taxon>
        <taxon>Entelegynae</taxon>
        <taxon>Araneoidea</taxon>
        <taxon>Araneidae</taxon>
        <taxon>Caerostris</taxon>
    </lineage>
</organism>
<name>A0AAV4Y437_CAEEX</name>
<protein>
    <submittedName>
        <fullName evidence="6">Gamma-aminobutyric acid receptor subunit rho-3</fullName>
    </submittedName>
</protein>
<dbReference type="InterPro" id="IPR006201">
    <property type="entry name" value="Neur_channel"/>
</dbReference>
<evidence type="ECO:0000256" key="3">
    <source>
        <dbReference type="RuleBase" id="RU000687"/>
    </source>
</evidence>
<gene>
    <name evidence="6" type="primary">Gabrr3</name>
    <name evidence="6" type="ORF">CEXT_279291</name>
</gene>
<dbReference type="Pfam" id="PF02931">
    <property type="entry name" value="Neur_chan_LBD"/>
    <property type="match status" value="1"/>
</dbReference>
<dbReference type="PANTHER" id="PTHR18945">
    <property type="entry name" value="NEUROTRANSMITTER GATED ION CHANNEL"/>
    <property type="match status" value="1"/>
</dbReference>